<dbReference type="EMBL" id="CP001791">
    <property type="protein sequence ID" value="ADH98516.1"/>
    <property type="molecule type" value="Genomic_DNA"/>
</dbReference>
<evidence type="ECO:0000256" key="2">
    <source>
        <dbReference type="SAM" id="Phobius"/>
    </source>
</evidence>
<gene>
    <name evidence="3" type="ordered locus">Bsel_0995</name>
</gene>
<dbReference type="RefSeq" id="WP_013171941.1">
    <property type="nucleotide sequence ID" value="NC_014219.1"/>
</dbReference>
<dbReference type="AlphaFoldDB" id="D6Y0C5"/>
<name>D6Y0C5_BACIE</name>
<accession>D6Y0C5</accession>
<dbReference type="OrthoDB" id="2452361at2"/>
<evidence type="ECO:0000256" key="1">
    <source>
        <dbReference type="SAM" id="Coils"/>
    </source>
</evidence>
<dbReference type="eggNOG" id="ENOG5033ADQ">
    <property type="taxonomic scope" value="Bacteria"/>
</dbReference>
<organism evidence="3 4">
    <name type="scientific">Bacillus selenitireducens (strain ATCC 700615 / DSM 15326 / MLS10)</name>
    <dbReference type="NCBI Taxonomy" id="439292"/>
    <lineage>
        <taxon>Bacteria</taxon>
        <taxon>Bacillati</taxon>
        <taxon>Bacillota</taxon>
        <taxon>Bacilli</taxon>
        <taxon>Bacillales</taxon>
        <taxon>Bacillaceae</taxon>
        <taxon>Salisediminibacterium</taxon>
    </lineage>
</organism>
<keyword evidence="1" id="KW-0175">Coiled coil</keyword>
<feature type="transmembrane region" description="Helical" evidence="2">
    <location>
        <begin position="20"/>
        <end position="37"/>
    </location>
</feature>
<protein>
    <submittedName>
        <fullName evidence="3">Uncharacterized protein</fullName>
    </submittedName>
</protein>
<evidence type="ECO:0000313" key="3">
    <source>
        <dbReference type="EMBL" id="ADH98516.1"/>
    </source>
</evidence>
<feature type="coiled-coil region" evidence="1">
    <location>
        <begin position="96"/>
        <end position="181"/>
    </location>
</feature>
<proteinExistence type="predicted"/>
<dbReference type="HOGENOM" id="CLU_1425419_0_0_9"/>
<keyword evidence="2" id="KW-0812">Transmembrane</keyword>
<keyword evidence="2" id="KW-0472">Membrane</keyword>
<dbReference type="KEGG" id="bse:Bsel_0995"/>
<dbReference type="STRING" id="439292.Bsel_0995"/>
<evidence type="ECO:0000313" key="4">
    <source>
        <dbReference type="Proteomes" id="UP000000271"/>
    </source>
</evidence>
<reference evidence="3" key="1">
    <citation type="submission" date="2009-10" db="EMBL/GenBank/DDBJ databases">
        <title>Complete sequence of Bacillus selenitireducens MLS10.</title>
        <authorList>
            <consortium name="US DOE Joint Genome Institute"/>
            <person name="Lucas S."/>
            <person name="Copeland A."/>
            <person name="Lapidus A."/>
            <person name="Glavina del Rio T."/>
            <person name="Dalin E."/>
            <person name="Tice H."/>
            <person name="Bruce D."/>
            <person name="Goodwin L."/>
            <person name="Pitluck S."/>
            <person name="Sims D."/>
            <person name="Brettin T."/>
            <person name="Detter J.C."/>
            <person name="Han C."/>
            <person name="Larimer F."/>
            <person name="Land M."/>
            <person name="Hauser L."/>
            <person name="Kyrpides N."/>
            <person name="Ovchinnikova G."/>
            <person name="Stolz J."/>
        </authorList>
    </citation>
    <scope>NUCLEOTIDE SEQUENCE [LARGE SCALE GENOMIC DNA]</scope>
    <source>
        <strain evidence="3">MLS10</strain>
    </source>
</reference>
<dbReference type="Proteomes" id="UP000000271">
    <property type="component" value="Chromosome"/>
</dbReference>
<keyword evidence="4" id="KW-1185">Reference proteome</keyword>
<keyword evidence="2" id="KW-1133">Transmembrane helix</keyword>
<sequence>MTKLRAERKKKRRLWPKVMGVFLLLILAGAGYVYYLFELKTYDIADEELSAVTAAPYEVNLSERRYWQDAGEEDVSEEEIQTVYRSSLDEIKATTERRVREVAERALNEYQQLESSENVSVPYLYAKYTQAADQVERQMDEAFEEMYQEMRRDLEQSGGSLSEAQALREDYESYKDGLRRQIMDQAGIGF</sequence>